<organism evidence="3">
    <name type="scientific">Aplanochytrium stocchinoi</name>
    <dbReference type="NCBI Taxonomy" id="215587"/>
    <lineage>
        <taxon>Eukaryota</taxon>
        <taxon>Sar</taxon>
        <taxon>Stramenopiles</taxon>
        <taxon>Bigyra</taxon>
        <taxon>Labyrinthulomycetes</taxon>
        <taxon>Thraustochytrida</taxon>
        <taxon>Thraustochytriidae</taxon>
        <taxon>Aplanochytrium</taxon>
    </lineage>
</organism>
<dbReference type="EMBL" id="HBIN01008793">
    <property type="protein sequence ID" value="CAE0436259.1"/>
    <property type="molecule type" value="Transcribed_RNA"/>
</dbReference>
<gene>
    <name evidence="3" type="ORF">ASTO00021_LOCUS6526</name>
</gene>
<name>A0A7S3LNL2_9STRA</name>
<dbReference type="AlphaFoldDB" id="A0A7S3LNL2"/>
<feature type="transmembrane region" description="Helical" evidence="2">
    <location>
        <begin position="917"/>
        <end position="940"/>
    </location>
</feature>
<feature type="transmembrane region" description="Helical" evidence="2">
    <location>
        <begin position="640"/>
        <end position="661"/>
    </location>
</feature>
<accession>A0A7S3LNL2</accession>
<proteinExistence type="predicted"/>
<feature type="region of interest" description="Disordered" evidence="1">
    <location>
        <begin position="1"/>
        <end position="83"/>
    </location>
</feature>
<protein>
    <submittedName>
        <fullName evidence="3">Uncharacterized protein</fullName>
    </submittedName>
</protein>
<sequence length="947" mass="104615">MTNKKPQNPLRNPMFQPKPPSSPPKGGSGGSKMRAVPIVPPGLKKGPRPPSTEYDPKSLPPPVPGQFKKGPRPPSTEFDPAFSKFDDDGFVDPNIDRKTGRLAAIHERKLWQRMVLAGLAISLLWATSLAVARAIVNDYFIPRPTMSDVGDSLSSYGAVMDTERASYANCARLQFNDCTDKYETDKADELQRVADNFELNEVSLDTNRARRTLAKITLNDTLNILITEVNDGLDISNPIFLNNSGEDCPRINEWVAGRAQASGAMGLLDDFNKNQTDHISSLSEALARRQAYDAEYIANKTQEIQEFGQFLSDQAAAKAEAAYAKINASLSQFKACTGFAADICPTGNIFGQFGVDIGNINASFDGMLGAYEATAIEVGSWMSNFEDLLSKVSIANTQLGNLGIPLSINTGGVSCPCSTPDLTFSGTFPPTNFDAPGDLGGNMNDLLDSVQNGLDDTFNAAKDKLQNLDTNFSDFYGGGWKGFEDYNPPPVNQNPLADWQSQSETNQDAFNNELDGYQGDNDGRDDDFVEPTQTKIDFPDNQEEFLALFPNNTRILEFYSYEPSVFNTLRTNLALVANLAVYADILFRVLHTVYLINKYWNLSNLGKPPGDARLNEISGRGWGLKATPDQKLARMLTHPVFIAMVSLLFTGLITWTAWAIYEPFFNAYVDGCVNHNAADIDAGKSTGTMIFRNFNTIGFQYAASTGDNILTAEVDKVNLIADVECEDFFTNSSENYKEQLIIQSALNEDYLESVSFNTEIKTCLNLDAIDLARGTTLGARVELAVFTDGLVEMEDAIYNCSAVGGCDFDCNDPGSVSIRNNAHRTSCTSEWWIHSTICGTTMVLLTFILLNVFRIEFVKAVVRIWWRNISPGDFSFLASCTRRGEHIDPEQVTEEGLSMRQTINQELSKALSRWERWGYIHAVYALCLNIPWIAACAFLSKNITYNR</sequence>
<keyword evidence="2" id="KW-0812">Transmembrane</keyword>
<feature type="transmembrane region" description="Helical" evidence="2">
    <location>
        <begin position="115"/>
        <end position="136"/>
    </location>
</feature>
<evidence type="ECO:0000256" key="1">
    <source>
        <dbReference type="SAM" id="MobiDB-lite"/>
    </source>
</evidence>
<evidence type="ECO:0000256" key="2">
    <source>
        <dbReference type="SAM" id="Phobius"/>
    </source>
</evidence>
<keyword evidence="2" id="KW-0472">Membrane</keyword>
<feature type="compositionally biased region" description="Polar residues" evidence="1">
    <location>
        <begin position="1"/>
        <end position="10"/>
    </location>
</feature>
<keyword evidence="2" id="KW-1133">Transmembrane helix</keyword>
<evidence type="ECO:0000313" key="3">
    <source>
        <dbReference type="EMBL" id="CAE0436259.1"/>
    </source>
</evidence>
<feature type="transmembrane region" description="Helical" evidence="2">
    <location>
        <begin position="831"/>
        <end position="853"/>
    </location>
</feature>
<reference evidence="3" key="1">
    <citation type="submission" date="2021-01" db="EMBL/GenBank/DDBJ databases">
        <authorList>
            <person name="Corre E."/>
            <person name="Pelletier E."/>
            <person name="Niang G."/>
            <person name="Scheremetjew M."/>
            <person name="Finn R."/>
            <person name="Kale V."/>
            <person name="Holt S."/>
            <person name="Cochrane G."/>
            <person name="Meng A."/>
            <person name="Brown T."/>
            <person name="Cohen L."/>
        </authorList>
    </citation>
    <scope>NUCLEOTIDE SEQUENCE</scope>
    <source>
        <strain evidence="3">GSBS06</strain>
    </source>
</reference>